<comment type="caution">
    <text evidence="2">The sequence shown here is derived from an EMBL/GenBank/DDBJ whole genome shotgun (WGS) entry which is preliminary data.</text>
</comment>
<feature type="non-terminal residue" evidence="2">
    <location>
        <position position="1"/>
    </location>
</feature>
<gene>
    <name evidence="2" type="ORF">PFISCL1PPCAC_2825</name>
</gene>
<dbReference type="EMBL" id="BTSY01000001">
    <property type="protein sequence ID" value="GMT11528.1"/>
    <property type="molecule type" value="Genomic_DNA"/>
</dbReference>
<evidence type="ECO:0000313" key="2">
    <source>
        <dbReference type="EMBL" id="GMT11528.1"/>
    </source>
</evidence>
<dbReference type="AlphaFoldDB" id="A0AAV5UZ97"/>
<keyword evidence="3" id="KW-1185">Reference proteome</keyword>
<evidence type="ECO:0000256" key="1">
    <source>
        <dbReference type="SAM" id="MobiDB-lite"/>
    </source>
</evidence>
<feature type="region of interest" description="Disordered" evidence="1">
    <location>
        <begin position="1"/>
        <end position="26"/>
    </location>
</feature>
<feature type="compositionally biased region" description="Low complexity" evidence="1">
    <location>
        <begin position="1"/>
        <end position="14"/>
    </location>
</feature>
<accession>A0AAV5UZ97</accession>
<proteinExistence type="predicted"/>
<dbReference type="Proteomes" id="UP001432322">
    <property type="component" value="Unassembled WGS sequence"/>
</dbReference>
<sequence length="170" mass="18621">PLQQLQQPSQYAQPEPDVYPGGQQPTVIYLDQQNGGRTAGGNRPQVVYQSLPSGGSRLIVPPGSEVYTLNSGTGASYQYEQPTVVYRTDKLPTNGYAAVEQNIDELDVKALEWGIPLTPTKHKRGTLEAIEKMVDDAEIGEETIVRKARALTEDFGELISSEEEVEMIGD</sequence>
<reference evidence="2" key="1">
    <citation type="submission" date="2023-10" db="EMBL/GenBank/DDBJ databases">
        <title>Genome assembly of Pristionchus species.</title>
        <authorList>
            <person name="Yoshida K."/>
            <person name="Sommer R.J."/>
        </authorList>
    </citation>
    <scope>NUCLEOTIDE SEQUENCE</scope>
    <source>
        <strain evidence="2">RS5133</strain>
    </source>
</reference>
<protein>
    <submittedName>
        <fullName evidence="2">Uncharacterized protein</fullName>
    </submittedName>
</protein>
<evidence type="ECO:0000313" key="3">
    <source>
        <dbReference type="Proteomes" id="UP001432322"/>
    </source>
</evidence>
<organism evidence="2 3">
    <name type="scientific">Pristionchus fissidentatus</name>
    <dbReference type="NCBI Taxonomy" id="1538716"/>
    <lineage>
        <taxon>Eukaryota</taxon>
        <taxon>Metazoa</taxon>
        <taxon>Ecdysozoa</taxon>
        <taxon>Nematoda</taxon>
        <taxon>Chromadorea</taxon>
        <taxon>Rhabditida</taxon>
        <taxon>Rhabditina</taxon>
        <taxon>Diplogasteromorpha</taxon>
        <taxon>Diplogasteroidea</taxon>
        <taxon>Neodiplogasteridae</taxon>
        <taxon>Pristionchus</taxon>
    </lineage>
</organism>
<name>A0AAV5UZ97_9BILA</name>
<feature type="non-terminal residue" evidence="2">
    <location>
        <position position="170"/>
    </location>
</feature>